<reference evidence="4" key="1">
    <citation type="submission" date="2023-07" db="EMBL/GenBank/DDBJ databases">
        <title>30 novel species of actinomycetes from the DSMZ collection.</title>
        <authorList>
            <person name="Nouioui I."/>
        </authorList>
    </citation>
    <scope>NUCLEOTIDE SEQUENCE [LARGE SCALE GENOMIC DNA]</scope>
    <source>
        <strain evidence="4">DSM 44743</strain>
    </source>
</reference>
<keyword evidence="4" id="KW-1185">Reference proteome</keyword>
<comment type="caution">
    <text evidence="3">The sequence shown here is derived from an EMBL/GenBank/DDBJ whole genome shotgun (WGS) entry which is preliminary data.</text>
</comment>
<keyword evidence="2" id="KW-0472">Membrane</keyword>
<accession>A0ABU2MHR7</accession>
<keyword evidence="2" id="KW-1133">Transmembrane helix</keyword>
<dbReference type="RefSeq" id="WP_311514248.1">
    <property type="nucleotide sequence ID" value="NZ_JAVREP010000028.1"/>
</dbReference>
<feature type="compositionally biased region" description="Low complexity" evidence="1">
    <location>
        <begin position="75"/>
        <end position="91"/>
    </location>
</feature>
<feature type="transmembrane region" description="Helical" evidence="2">
    <location>
        <begin position="38"/>
        <end position="60"/>
    </location>
</feature>
<name>A0ABU2MHR7_9ACTN</name>
<dbReference type="EMBL" id="JAVREP010000028">
    <property type="protein sequence ID" value="MDT0331781.1"/>
    <property type="molecule type" value="Genomic_DNA"/>
</dbReference>
<evidence type="ECO:0000256" key="1">
    <source>
        <dbReference type="SAM" id="MobiDB-lite"/>
    </source>
</evidence>
<feature type="transmembrane region" description="Helical" evidence="2">
    <location>
        <begin position="7"/>
        <end position="26"/>
    </location>
</feature>
<evidence type="ECO:0000313" key="3">
    <source>
        <dbReference type="EMBL" id="MDT0331781.1"/>
    </source>
</evidence>
<feature type="region of interest" description="Disordered" evidence="1">
    <location>
        <begin position="62"/>
        <end position="137"/>
    </location>
</feature>
<gene>
    <name evidence="3" type="ORF">RM479_25515</name>
</gene>
<sequence length="137" mass="14184">MNKARWIGAITAAIAIMAALGAGLYFGGGPTTREGWEAAAWAAAITTALALAVNAVVWAATKQPPKPDPATSVQSRPPSNSATAPAPAQTPEEAREPTRPATYGGPHFEIHNNKDVGMIIGQQNNHPGQKPGKSPQE</sequence>
<keyword evidence="2" id="KW-0812">Transmembrane</keyword>
<evidence type="ECO:0000256" key="2">
    <source>
        <dbReference type="SAM" id="Phobius"/>
    </source>
</evidence>
<organism evidence="3 4">
    <name type="scientific">Nocardiopsis lambiniae</name>
    <dbReference type="NCBI Taxonomy" id="3075539"/>
    <lineage>
        <taxon>Bacteria</taxon>
        <taxon>Bacillati</taxon>
        <taxon>Actinomycetota</taxon>
        <taxon>Actinomycetes</taxon>
        <taxon>Streptosporangiales</taxon>
        <taxon>Nocardiopsidaceae</taxon>
        <taxon>Nocardiopsis</taxon>
    </lineage>
</organism>
<proteinExistence type="predicted"/>
<evidence type="ECO:0000313" key="4">
    <source>
        <dbReference type="Proteomes" id="UP001183390"/>
    </source>
</evidence>
<protein>
    <submittedName>
        <fullName evidence="3">Uncharacterized protein</fullName>
    </submittedName>
</protein>
<dbReference type="Proteomes" id="UP001183390">
    <property type="component" value="Unassembled WGS sequence"/>
</dbReference>